<dbReference type="AlphaFoldDB" id="A0A2I0V857"/>
<reference evidence="2 3" key="2">
    <citation type="journal article" date="2017" name="Nature">
        <title>The Apostasia genome and the evolution of orchids.</title>
        <authorList>
            <person name="Zhang G.Q."/>
            <person name="Liu K.W."/>
            <person name="Li Z."/>
            <person name="Lohaus R."/>
            <person name="Hsiao Y.Y."/>
            <person name="Niu S.C."/>
            <person name="Wang J.Y."/>
            <person name="Lin Y.C."/>
            <person name="Xu Q."/>
            <person name="Chen L.J."/>
            <person name="Yoshida K."/>
            <person name="Fujiwara S."/>
            <person name="Wang Z.W."/>
            <person name="Zhang Y.Q."/>
            <person name="Mitsuda N."/>
            <person name="Wang M."/>
            <person name="Liu G.H."/>
            <person name="Pecoraro L."/>
            <person name="Huang H.X."/>
            <person name="Xiao X.J."/>
            <person name="Lin M."/>
            <person name="Wu X.Y."/>
            <person name="Wu W.L."/>
            <person name="Chen Y.Y."/>
            <person name="Chang S.B."/>
            <person name="Sakamoto S."/>
            <person name="Ohme-Takagi M."/>
            <person name="Yagi M."/>
            <person name="Zeng S.J."/>
            <person name="Shen C.Y."/>
            <person name="Yeh C.M."/>
            <person name="Luo Y.B."/>
            <person name="Tsai W.C."/>
            <person name="Van de Peer Y."/>
            <person name="Liu Z.J."/>
        </authorList>
    </citation>
    <scope>NUCLEOTIDE SEQUENCE [LARGE SCALE GENOMIC DNA]</scope>
    <source>
        <tissue evidence="2">The whole plant</tissue>
    </source>
</reference>
<accession>A0A2I0V857</accession>
<protein>
    <submittedName>
        <fullName evidence="2">Uncharacterized protein</fullName>
    </submittedName>
</protein>
<keyword evidence="3" id="KW-1185">Reference proteome</keyword>
<dbReference type="Proteomes" id="UP000233837">
    <property type="component" value="Unassembled WGS sequence"/>
</dbReference>
<feature type="transmembrane region" description="Helical" evidence="1">
    <location>
        <begin position="68"/>
        <end position="88"/>
    </location>
</feature>
<keyword evidence="1" id="KW-0472">Membrane</keyword>
<keyword evidence="1" id="KW-0812">Transmembrane</keyword>
<evidence type="ECO:0000256" key="1">
    <source>
        <dbReference type="SAM" id="Phobius"/>
    </source>
</evidence>
<keyword evidence="1" id="KW-1133">Transmembrane helix</keyword>
<evidence type="ECO:0000313" key="3">
    <source>
        <dbReference type="Proteomes" id="UP000233837"/>
    </source>
</evidence>
<gene>
    <name evidence="2" type="ORF">MA16_Dca017156</name>
</gene>
<proteinExistence type="predicted"/>
<evidence type="ECO:0000313" key="2">
    <source>
        <dbReference type="EMBL" id="PKU59593.1"/>
    </source>
</evidence>
<name>A0A2I0V857_9ASPA</name>
<sequence length="94" mass="10365">MSFALLLAPVGLLLLIRLVDFVDTSGLFSFIVDITALLFNCFSPLDCRRHLRSLYDGLWPEESGGSSPWGVAVAVVLLIVLASLHSSFVDMWRP</sequence>
<organism evidence="2 3">
    <name type="scientific">Dendrobium catenatum</name>
    <dbReference type="NCBI Taxonomy" id="906689"/>
    <lineage>
        <taxon>Eukaryota</taxon>
        <taxon>Viridiplantae</taxon>
        <taxon>Streptophyta</taxon>
        <taxon>Embryophyta</taxon>
        <taxon>Tracheophyta</taxon>
        <taxon>Spermatophyta</taxon>
        <taxon>Magnoliopsida</taxon>
        <taxon>Liliopsida</taxon>
        <taxon>Asparagales</taxon>
        <taxon>Orchidaceae</taxon>
        <taxon>Epidendroideae</taxon>
        <taxon>Malaxideae</taxon>
        <taxon>Dendrobiinae</taxon>
        <taxon>Dendrobium</taxon>
    </lineage>
</organism>
<reference evidence="2 3" key="1">
    <citation type="journal article" date="2016" name="Sci. Rep.">
        <title>The Dendrobium catenatum Lindl. genome sequence provides insights into polysaccharide synthase, floral development and adaptive evolution.</title>
        <authorList>
            <person name="Zhang G.Q."/>
            <person name="Xu Q."/>
            <person name="Bian C."/>
            <person name="Tsai W.C."/>
            <person name="Yeh C.M."/>
            <person name="Liu K.W."/>
            <person name="Yoshida K."/>
            <person name="Zhang L.S."/>
            <person name="Chang S.B."/>
            <person name="Chen F."/>
            <person name="Shi Y."/>
            <person name="Su Y.Y."/>
            <person name="Zhang Y.Q."/>
            <person name="Chen L.J."/>
            <person name="Yin Y."/>
            <person name="Lin M."/>
            <person name="Huang H."/>
            <person name="Deng H."/>
            <person name="Wang Z.W."/>
            <person name="Zhu S.L."/>
            <person name="Zhao X."/>
            <person name="Deng C."/>
            <person name="Niu S.C."/>
            <person name="Huang J."/>
            <person name="Wang M."/>
            <person name="Liu G.H."/>
            <person name="Yang H.J."/>
            <person name="Xiao X.J."/>
            <person name="Hsiao Y.Y."/>
            <person name="Wu W.L."/>
            <person name="Chen Y.Y."/>
            <person name="Mitsuda N."/>
            <person name="Ohme-Takagi M."/>
            <person name="Luo Y.B."/>
            <person name="Van de Peer Y."/>
            <person name="Liu Z.J."/>
        </authorList>
    </citation>
    <scope>NUCLEOTIDE SEQUENCE [LARGE SCALE GENOMIC DNA]</scope>
    <source>
        <tissue evidence="2">The whole plant</tissue>
    </source>
</reference>
<dbReference type="EMBL" id="KZ504092">
    <property type="protein sequence ID" value="PKU59593.1"/>
    <property type="molecule type" value="Genomic_DNA"/>
</dbReference>